<evidence type="ECO:0000256" key="1">
    <source>
        <dbReference type="SAM" id="SignalP"/>
    </source>
</evidence>
<dbReference type="GO" id="GO:0046856">
    <property type="term" value="P:phosphatidylinositol dephosphorylation"/>
    <property type="evidence" value="ECO:0007669"/>
    <property type="project" value="InterPro"/>
</dbReference>
<dbReference type="GO" id="GO:0016791">
    <property type="term" value="F:phosphatase activity"/>
    <property type="evidence" value="ECO:0007669"/>
    <property type="project" value="InterPro"/>
</dbReference>
<comment type="caution">
    <text evidence="3">The sequence shown here is derived from an EMBL/GenBank/DDBJ whole genome shotgun (WGS) entry which is preliminary data.</text>
</comment>
<protein>
    <recommendedName>
        <fullName evidence="2">Inositol polyphosphate-related phosphatase domain-containing protein</fullName>
    </recommendedName>
</protein>
<dbReference type="GO" id="GO:0005737">
    <property type="term" value="C:cytoplasm"/>
    <property type="evidence" value="ECO:0007669"/>
    <property type="project" value="TreeGrafter"/>
</dbReference>
<feature type="domain" description="Inositol polyphosphate-related phosphatase" evidence="2">
    <location>
        <begin position="59"/>
        <end position="213"/>
    </location>
</feature>
<evidence type="ECO:0000313" key="3">
    <source>
        <dbReference type="EMBL" id="KAF2157521.1"/>
    </source>
</evidence>
<keyword evidence="1" id="KW-0732">Signal</keyword>
<gene>
    <name evidence="3" type="ORF">K461DRAFT_235828</name>
</gene>
<dbReference type="PANTHER" id="PTHR16320:SF1">
    <property type="entry name" value="SPHINGOMYELINASE DDB_G0288017"/>
    <property type="match status" value="1"/>
</dbReference>
<dbReference type="Pfam" id="PF22669">
    <property type="entry name" value="Exo_endo_phos2"/>
    <property type="match status" value="1"/>
</dbReference>
<dbReference type="InterPro" id="IPR038772">
    <property type="entry name" value="Sph/SMPD2-like"/>
</dbReference>
<accession>A0A9P4J9U7</accession>
<sequence length="300" mass="32385">MHFPTALLPLAALIPSAFAADQGVLSVLTFNIAGLPAFLENNGVPGDKTTNTKTIGTKLTQYAYDVVHVQEDFNYHAALYSTANYPYRTATSGGVPFGSGLNTLSQHPWTVFNRIKWAKCFINEADCLTPKGFTMMRMTIDDGVEIDFYNLHADAGSDLSGDANARLVDVGQMISYIDGNSAGRPVVLFGDTNDLYTNSYVSISHLTSQVGLQDAWVQFIRGGSTPMPGSPSNECANPANSTTCESLDKIFYRGGSIPDGATINIAAVDFEYATSKFLQADGSILSDHNPVNVKLQWTRV</sequence>
<dbReference type="InterPro" id="IPR000300">
    <property type="entry name" value="IPPc"/>
</dbReference>
<dbReference type="SUPFAM" id="SSF56219">
    <property type="entry name" value="DNase I-like"/>
    <property type="match status" value="1"/>
</dbReference>
<evidence type="ECO:0000313" key="4">
    <source>
        <dbReference type="Proteomes" id="UP000799439"/>
    </source>
</evidence>
<dbReference type="GO" id="GO:0004767">
    <property type="term" value="F:sphingomyelin phosphodiesterase activity"/>
    <property type="evidence" value="ECO:0007669"/>
    <property type="project" value="InterPro"/>
</dbReference>
<dbReference type="PANTHER" id="PTHR16320">
    <property type="entry name" value="SPHINGOMYELINASE FAMILY MEMBER"/>
    <property type="match status" value="1"/>
</dbReference>
<dbReference type="EMBL" id="ML996081">
    <property type="protein sequence ID" value="KAF2157521.1"/>
    <property type="molecule type" value="Genomic_DNA"/>
</dbReference>
<dbReference type="InterPro" id="IPR036691">
    <property type="entry name" value="Endo/exonu/phosph_ase_sf"/>
</dbReference>
<dbReference type="Proteomes" id="UP000799439">
    <property type="component" value="Unassembled WGS sequence"/>
</dbReference>
<evidence type="ECO:0000259" key="2">
    <source>
        <dbReference type="Pfam" id="PF22669"/>
    </source>
</evidence>
<name>A0A9P4J9U7_9PEZI</name>
<dbReference type="AlphaFoldDB" id="A0A9P4J9U7"/>
<feature type="signal peptide" evidence="1">
    <location>
        <begin position="1"/>
        <end position="19"/>
    </location>
</feature>
<proteinExistence type="predicted"/>
<reference evidence="3" key="1">
    <citation type="journal article" date="2020" name="Stud. Mycol.">
        <title>101 Dothideomycetes genomes: a test case for predicting lifestyles and emergence of pathogens.</title>
        <authorList>
            <person name="Haridas S."/>
            <person name="Albert R."/>
            <person name="Binder M."/>
            <person name="Bloem J."/>
            <person name="Labutti K."/>
            <person name="Salamov A."/>
            <person name="Andreopoulos B."/>
            <person name="Baker S."/>
            <person name="Barry K."/>
            <person name="Bills G."/>
            <person name="Bluhm B."/>
            <person name="Cannon C."/>
            <person name="Castanera R."/>
            <person name="Culley D."/>
            <person name="Daum C."/>
            <person name="Ezra D."/>
            <person name="Gonzalez J."/>
            <person name="Henrissat B."/>
            <person name="Kuo A."/>
            <person name="Liang C."/>
            <person name="Lipzen A."/>
            <person name="Lutzoni F."/>
            <person name="Magnuson J."/>
            <person name="Mondo S."/>
            <person name="Nolan M."/>
            <person name="Ohm R."/>
            <person name="Pangilinan J."/>
            <person name="Park H.-J."/>
            <person name="Ramirez L."/>
            <person name="Alfaro M."/>
            <person name="Sun H."/>
            <person name="Tritt A."/>
            <person name="Yoshinaga Y."/>
            <person name="Zwiers L.-H."/>
            <person name="Turgeon B."/>
            <person name="Goodwin S."/>
            <person name="Spatafora J."/>
            <person name="Crous P."/>
            <person name="Grigoriev I."/>
        </authorList>
    </citation>
    <scope>NUCLEOTIDE SEQUENCE</scope>
    <source>
        <strain evidence="3">CBS 260.36</strain>
    </source>
</reference>
<dbReference type="Gene3D" id="3.60.10.10">
    <property type="entry name" value="Endonuclease/exonuclease/phosphatase"/>
    <property type="match status" value="1"/>
</dbReference>
<keyword evidence="4" id="KW-1185">Reference proteome</keyword>
<dbReference type="OrthoDB" id="40902at2759"/>
<feature type="chain" id="PRO_5040497909" description="Inositol polyphosphate-related phosphatase domain-containing protein" evidence="1">
    <location>
        <begin position="20"/>
        <end position="300"/>
    </location>
</feature>
<organism evidence="3 4">
    <name type="scientific">Myriangium duriaei CBS 260.36</name>
    <dbReference type="NCBI Taxonomy" id="1168546"/>
    <lineage>
        <taxon>Eukaryota</taxon>
        <taxon>Fungi</taxon>
        <taxon>Dikarya</taxon>
        <taxon>Ascomycota</taxon>
        <taxon>Pezizomycotina</taxon>
        <taxon>Dothideomycetes</taxon>
        <taxon>Dothideomycetidae</taxon>
        <taxon>Myriangiales</taxon>
        <taxon>Myriangiaceae</taxon>
        <taxon>Myriangium</taxon>
    </lineage>
</organism>